<dbReference type="Proteomes" id="UP000032061">
    <property type="component" value="Unassembled WGS sequence"/>
</dbReference>
<evidence type="ECO:0000259" key="1">
    <source>
        <dbReference type="PROSITE" id="PS51186"/>
    </source>
</evidence>
<comment type="caution">
    <text evidence="2">The sequence shown here is derived from an EMBL/GenBank/DDBJ whole genome shotgun (WGS) entry which is preliminary data.</text>
</comment>
<sequence>MKIAAIKKTDFESLRNLYFTVRRRSFSWLDPSLFQLKDFDSDTKGEIILVAYDNDIPIGFISIWMKDNFIHHLYIDQHHQGKNIGTELLKAAIVQTHLPVTLKCLENNTNAIAFYLKKGFVARERGQSEHGEYILFELSKNIN</sequence>
<name>A0A0D0F849_9FLAO</name>
<reference evidence="2 4" key="1">
    <citation type="submission" date="2015-01" db="EMBL/GenBank/DDBJ databases">
        <title>Genome of Flavobacterium hibernum DSM 12611.</title>
        <authorList>
            <person name="Stropko S.J."/>
            <person name="Pipes S.E."/>
            <person name="Newman J.D."/>
        </authorList>
    </citation>
    <scope>NUCLEOTIDE SEQUENCE [LARGE SCALE GENOMIC DNA]</scope>
    <source>
        <strain evidence="2 4">DSM 12611</strain>
    </source>
</reference>
<dbReference type="STRING" id="37752.IW18_01995"/>
<accession>A0A0D0F849</accession>
<organism evidence="2 4">
    <name type="scientific">Flavobacterium hibernum</name>
    <dbReference type="NCBI Taxonomy" id="37752"/>
    <lineage>
        <taxon>Bacteria</taxon>
        <taxon>Pseudomonadati</taxon>
        <taxon>Bacteroidota</taxon>
        <taxon>Flavobacteriia</taxon>
        <taxon>Flavobacteriales</taxon>
        <taxon>Flavobacteriaceae</taxon>
        <taxon>Flavobacterium</taxon>
    </lineage>
</organism>
<evidence type="ECO:0000313" key="5">
    <source>
        <dbReference type="Proteomes" id="UP000198302"/>
    </source>
</evidence>
<dbReference type="RefSeq" id="WP_041515922.1">
    <property type="nucleotide sequence ID" value="NZ_JPRK01000003.1"/>
</dbReference>
<dbReference type="Proteomes" id="UP000198302">
    <property type="component" value="Unassembled WGS sequence"/>
</dbReference>
<gene>
    <name evidence="3" type="ORF">B0A73_16735</name>
    <name evidence="2" type="ORF">IW18_01995</name>
</gene>
<protein>
    <submittedName>
        <fullName evidence="2">GCN5 family acetyltransferase</fullName>
    </submittedName>
    <submittedName>
        <fullName evidence="3">N-acetyltransferase</fullName>
    </submittedName>
</protein>
<dbReference type="InterPro" id="IPR016181">
    <property type="entry name" value="Acyl_CoA_acyltransferase"/>
</dbReference>
<evidence type="ECO:0000313" key="3">
    <source>
        <dbReference type="EMBL" id="OXA85388.1"/>
    </source>
</evidence>
<dbReference type="EMBL" id="JPRK01000003">
    <property type="protein sequence ID" value="KIO54252.1"/>
    <property type="molecule type" value="Genomic_DNA"/>
</dbReference>
<dbReference type="GO" id="GO:0016747">
    <property type="term" value="F:acyltransferase activity, transferring groups other than amino-acyl groups"/>
    <property type="evidence" value="ECO:0007669"/>
    <property type="project" value="InterPro"/>
</dbReference>
<keyword evidence="2" id="KW-0808">Transferase</keyword>
<feature type="domain" description="N-acetyltransferase" evidence="1">
    <location>
        <begin position="1"/>
        <end position="143"/>
    </location>
</feature>
<evidence type="ECO:0000313" key="4">
    <source>
        <dbReference type="Proteomes" id="UP000032061"/>
    </source>
</evidence>
<dbReference type="SUPFAM" id="SSF55729">
    <property type="entry name" value="Acyl-CoA N-acyltransferases (Nat)"/>
    <property type="match status" value="1"/>
</dbReference>
<keyword evidence="5" id="KW-1185">Reference proteome</keyword>
<dbReference type="Gene3D" id="3.40.630.30">
    <property type="match status" value="1"/>
</dbReference>
<reference evidence="3 5" key="2">
    <citation type="submission" date="2016-11" db="EMBL/GenBank/DDBJ databases">
        <title>Whole genomes of Flavobacteriaceae.</title>
        <authorList>
            <person name="Stine C."/>
            <person name="Li C."/>
            <person name="Tadesse D."/>
        </authorList>
    </citation>
    <scope>NUCLEOTIDE SEQUENCE [LARGE SCALE GENOMIC DNA]</scope>
    <source>
        <strain evidence="3 5">ATCC 51468</strain>
    </source>
</reference>
<dbReference type="Pfam" id="PF00583">
    <property type="entry name" value="Acetyltransf_1"/>
    <property type="match status" value="1"/>
</dbReference>
<dbReference type="OrthoDB" id="9788755at2"/>
<dbReference type="InterPro" id="IPR000182">
    <property type="entry name" value="GNAT_dom"/>
</dbReference>
<evidence type="ECO:0000313" key="2">
    <source>
        <dbReference type="EMBL" id="KIO54252.1"/>
    </source>
</evidence>
<dbReference type="CDD" id="cd04301">
    <property type="entry name" value="NAT_SF"/>
    <property type="match status" value="1"/>
</dbReference>
<dbReference type="EMBL" id="MUGX01000025">
    <property type="protein sequence ID" value="OXA85388.1"/>
    <property type="molecule type" value="Genomic_DNA"/>
</dbReference>
<dbReference type="AlphaFoldDB" id="A0A0D0F849"/>
<dbReference type="PROSITE" id="PS51186">
    <property type="entry name" value="GNAT"/>
    <property type="match status" value="1"/>
</dbReference>
<proteinExistence type="predicted"/>